<comment type="similarity">
    <text evidence="4">Belongs to the transketolase family.</text>
</comment>
<dbReference type="AlphaFoldDB" id="A0A6A6PPI4"/>
<dbReference type="GO" id="GO:0005829">
    <property type="term" value="C:cytosol"/>
    <property type="evidence" value="ECO:0007669"/>
    <property type="project" value="TreeGrafter"/>
</dbReference>
<dbReference type="EMBL" id="MU001637">
    <property type="protein sequence ID" value="KAF2481591.1"/>
    <property type="molecule type" value="Genomic_DNA"/>
</dbReference>
<evidence type="ECO:0000256" key="4">
    <source>
        <dbReference type="ARBA" id="ARBA00007131"/>
    </source>
</evidence>
<dbReference type="InterPro" id="IPR029061">
    <property type="entry name" value="THDP-binding"/>
</dbReference>
<accession>A0A6A6PPI4</accession>
<evidence type="ECO:0000256" key="2">
    <source>
        <dbReference type="ARBA" id="ARBA00001946"/>
    </source>
</evidence>
<evidence type="ECO:0000256" key="8">
    <source>
        <dbReference type="ARBA" id="ARBA00023052"/>
    </source>
</evidence>
<evidence type="ECO:0000313" key="10">
    <source>
        <dbReference type="EMBL" id="KAF2481591.1"/>
    </source>
</evidence>
<dbReference type="SUPFAM" id="SSF52518">
    <property type="entry name" value="Thiamin diphosphate-binding fold (THDP-binding)"/>
    <property type="match status" value="2"/>
</dbReference>
<dbReference type="OrthoDB" id="10267175at2759"/>
<feature type="domain" description="Transketolase-like pyrimidine-binding" evidence="9">
    <location>
        <begin position="196"/>
        <end position="369"/>
    </location>
</feature>
<dbReference type="GO" id="GO:0046872">
    <property type="term" value="F:metal ion binding"/>
    <property type="evidence" value="ECO:0007669"/>
    <property type="project" value="UniProtKB-KW"/>
</dbReference>
<gene>
    <name evidence="10" type="ORF">BDY17DRAFT_299289</name>
</gene>
<organism evidence="10 11">
    <name type="scientific">Neohortaea acidophila</name>
    <dbReference type="NCBI Taxonomy" id="245834"/>
    <lineage>
        <taxon>Eukaryota</taxon>
        <taxon>Fungi</taxon>
        <taxon>Dikarya</taxon>
        <taxon>Ascomycota</taxon>
        <taxon>Pezizomycotina</taxon>
        <taxon>Dothideomycetes</taxon>
        <taxon>Dothideomycetidae</taxon>
        <taxon>Mycosphaerellales</taxon>
        <taxon>Teratosphaeriaceae</taxon>
        <taxon>Neohortaea</taxon>
    </lineage>
</organism>
<keyword evidence="5" id="KW-0808">Transferase</keyword>
<proteinExistence type="inferred from homology"/>
<dbReference type="Pfam" id="PF02779">
    <property type="entry name" value="Transket_pyr"/>
    <property type="match status" value="1"/>
</dbReference>
<dbReference type="RefSeq" id="XP_033588161.1">
    <property type="nucleotide sequence ID" value="XM_033733879.1"/>
</dbReference>
<evidence type="ECO:0000259" key="9">
    <source>
        <dbReference type="SMART" id="SM00861"/>
    </source>
</evidence>
<dbReference type="GeneID" id="54474881"/>
<dbReference type="PROSITE" id="PS00802">
    <property type="entry name" value="TRANSKETOLASE_2"/>
    <property type="match status" value="1"/>
</dbReference>
<dbReference type="CDD" id="cd07033">
    <property type="entry name" value="TPP_PYR_DXS_TK_like"/>
    <property type="match status" value="1"/>
</dbReference>
<evidence type="ECO:0000256" key="3">
    <source>
        <dbReference type="ARBA" id="ARBA00001964"/>
    </source>
</evidence>
<evidence type="ECO:0000256" key="1">
    <source>
        <dbReference type="ARBA" id="ARBA00001941"/>
    </source>
</evidence>
<dbReference type="InterPro" id="IPR055152">
    <property type="entry name" value="Transketolase-like_C_2"/>
</dbReference>
<dbReference type="InterPro" id="IPR009014">
    <property type="entry name" value="Transketo_C/PFOR_II"/>
</dbReference>
<name>A0A6A6PPI4_9PEZI</name>
<evidence type="ECO:0000256" key="6">
    <source>
        <dbReference type="ARBA" id="ARBA00022723"/>
    </source>
</evidence>
<dbReference type="InterPro" id="IPR020826">
    <property type="entry name" value="Transketolase_BS"/>
</dbReference>
<comment type="cofactor">
    <cofactor evidence="2">
        <name>Mg(2+)</name>
        <dbReference type="ChEBI" id="CHEBI:18420"/>
    </cofactor>
</comment>
<dbReference type="Pfam" id="PF22613">
    <property type="entry name" value="Transketolase_C_1"/>
    <property type="match status" value="1"/>
</dbReference>
<dbReference type="InterPro" id="IPR005474">
    <property type="entry name" value="Transketolase_N"/>
</dbReference>
<dbReference type="PANTHER" id="PTHR43522:SF6">
    <property type="entry name" value="TRANSKETOLASE-LIKE PYRIMIDINE-BINDING DOMAIN-CONTAINING PROTEIN-RELATED"/>
    <property type="match status" value="1"/>
</dbReference>
<protein>
    <submittedName>
        <fullName evidence="10">Thiamine diphosphate-binding protein</fullName>
    </submittedName>
</protein>
<dbReference type="SMART" id="SM00861">
    <property type="entry name" value="Transket_pyr"/>
    <property type="match status" value="1"/>
</dbReference>
<reference evidence="10" key="1">
    <citation type="journal article" date="2020" name="Stud. Mycol.">
        <title>101 Dothideomycetes genomes: a test case for predicting lifestyles and emergence of pathogens.</title>
        <authorList>
            <person name="Haridas S."/>
            <person name="Albert R."/>
            <person name="Binder M."/>
            <person name="Bloem J."/>
            <person name="Labutti K."/>
            <person name="Salamov A."/>
            <person name="Andreopoulos B."/>
            <person name="Baker S."/>
            <person name="Barry K."/>
            <person name="Bills G."/>
            <person name="Bluhm B."/>
            <person name="Cannon C."/>
            <person name="Castanera R."/>
            <person name="Culley D."/>
            <person name="Daum C."/>
            <person name="Ezra D."/>
            <person name="Gonzalez J."/>
            <person name="Henrissat B."/>
            <person name="Kuo A."/>
            <person name="Liang C."/>
            <person name="Lipzen A."/>
            <person name="Lutzoni F."/>
            <person name="Magnuson J."/>
            <person name="Mondo S."/>
            <person name="Nolan M."/>
            <person name="Ohm R."/>
            <person name="Pangilinan J."/>
            <person name="Park H.-J."/>
            <person name="Ramirez L."/>
            <person name="Alfaro M."/>
            <person name="Sun H."/>
            <person name="Tritt A."/>
            <person name="Yoshinaga Y."/>
            <person name="Zwiers L.-H."/>
            <person name="Turgeon B."/>
            <person name="Goodwin S."/>
            <person name="Spatafora J."/>
            <person name="Crous P."/>
            <person name="Grigoriev I."/>
        </authorList>
    </citation>
    <scope>NUCLEOTIDE SEQUENCE</scope>
    <source>
        <strain evidence="10">CBS 113389</strain>
    </source>
</reference>
<dbReference type="Gene3D" id="3.40.50.970">
    <property type="match status" value="2"/>
</dbReference>
<keyword evidence="11" id="KW-1185">Reference proteome</keyword>
<dbReference type="SUPFAM" id="SSF52922">
    <property type="entry name" value="TK C-terminal domain-like"/>
    <property type="match status" value="1"/>
</dbReference>
<dbReference type="PANTHER" id="PTHR43522">
    <property type="entry name" value="TRANSKETOLASE"/>
    <property type="match status" value="1"/>
</dbReference>
<keyword evidence="6" id="KW-0479">Metal-binding</keyword>
<dbReference type="InterPro" id="IPR033247">
    <property type="entry name" value="Transketolase_fam"/>
</dbReference>
<dbReference type="Pfam" id="PF00456">
    <property type="entry name" value="Transketolase_N"/>
    <property type="match status" value="1"/>
</dbReference>
<dbReference type="GO" id="GO:0004802">
    <property type="term" value="F:transketolase activity"/>
    <property type="evidence" value="ECO:0007669"/>
    <property type="project" value="TreeGrafter"/>
</dbReference>
<dbReference type="Gene3D" id="3.40.50.920">
    <property type="match status" value="1"/>
</dbReference>
<dbReference type="GO" id="GO:0006098">
    <property type="term" value="P:pentose-phosphate shunt"/>
    <property type="evidence" value="ECO:0007669"/>
    <property type="project" value="TreeGrafter"/>
</dbReference>
<comment type="cofactor">
    <cofactor evidence="3">
        <name>thiamine diphosphate</name>
        <dbReference type="ChEBI" id="CHEBI:58937"/>
    </cofactor>
</comment>
<dbReference type="Proteomes" id="UP000799767">
    <property type="component" value="Unassembled WGS sequence"/>
</dbReference>
<keyword evidence="8" id="KW-0786">Thiamine pyrophosphate</keyword>
<dbReference type="InterPro" id="IPR005475">
    <property type="entry name" value="Transketolase-like_Pyr-bd"/>
</dbReference>
<keyword evidence="7" id="KW-0460">Magnesium</keyword>
<evidence type="ECO:0000256" key="7">
    <source>
        <dbReference type="ARBA" id="ARBA00022842"/>
    </source>
</evidence>
<evidence type="ECO:0000313" key="11">
    <source>
        <dbReference type="Proteomes" id="UP000799767"/>
    </source>
</evidence>
<evidence type="ECO:0000256" key="5">
    <source>
        <dbReference type="ARBA" id="ARBA00022679"/>
    </source>
</evidence>
<comment type="cofactor">
    <cofactor evidence="1">
        <name>Co(2+)</name>
        <dbReference type="ChEBI" id="CHEBI:48828"/>
    </cofactor>
</comment>
<sequence>MEGVALEAVALAGHLQLDNLVLIYDNNQVTCDGPLDWINTEDVNAKMRACGWAVLEIADGSYDVQSIVAALEYAKTVRAKPVFINIRTVIGLGTSVAGTSKAHHGAFDNTSIEESKMAANIDPASTHTVPEQALAYFRERRTHGQHLNNDWDALMKRYEHTFPELGASLAERIAGSLGQEVHHALDGIDTSTMKHLATRESNGIIMEKLWPICEALCGGGADLVNSNKVYYSETDVFLPTHYAGRYIRYGIREHAMASISNGIAAFNPGTFIPITATFLIFYLYAAPGVRMGALSHLQTLHFATHDSFAEGQNGPTHQPVEVDSLYRAMPNLTYFRPCDAEETVAAWKLGLMSHDSPTMISLGRDPVGDIPNTNRKLALNGAYVIKEDKDAAVTLVSCGTALHRVVAAARLLAEEGVSARLVSCPSMDLFGKQDRNYRDTIFPVDGRPIVSVEEYIATGWARYVTASIGMTGWGYSASSESNYQRFGLDADSISRKVQAYLKDLNGVNARSVGWRQL</sequence>
<dbReference type="GO" id="GO:0005634">
    <property type="term" value="C:nucleus"/>
    <property type="evidence" value="ECO:0007669"/>
    <property type="project" value="TreeGrafter"/>
</dbReference>